<dbReference type="InterPro" id="IPR003000">
    <property type="entry name" value="Sirtuin"/>
</dbReference>
<dbReference type="InterPro" id="IPR026590">
    <property type="entry name" value="Ssirtuin_cat_dom"/>
</dbReference>
<comment type="caution">
    <text evidence="6">The sequence shown here is derived from an EMBL/GenBank/DDBJ whole genome shotgun (WGS) entry which is preliminary data.</text>
</comment>
<dbReference type="GO" id="GO:0005634">
    <property type="term" value="C:nucleus"/>
    <property type="evidence" value="ECO:0007669"/>
    <property type="project" value="TreeGrafter"/>
</dbReference>
<name>A0A4T0WXU6_9ASCO</name>
<sequence length="290" mass="32896">MDTDDVYEFQQFLKGHGRSGHQLSVLVLVGSGLSQASGLPAYNTSSDYDNVWRNYTVIDLATLDAFDSNPAIVWLFYALRRTQSLRARPNDGHSILAQLSHDERFKSLTITQNMDRLHERVNHDPKKLVEFYGSWFIEKCTNFLCNFERTNYNDPLTPALDTSKYSSPDTQLPNIKSLDELPNCPICNSLLRPGVLFFGESLPLSLIDEVDEFMINHPVDLLLVIGTSHSCWPASAYIDLVRNQGGKIAVFNTIRDKEIDKFSQSTKVWQFIGNCSITLPQVFSPILENR</sequence>
<keyword evidence="4" id="KW-0479">Metal-binding</keyword>
<dbReference type="OrthoDB" id="424302at2759"/>
<keyword evidence="3" id="KW-0520">NAD</keyword>
<evidence type="ECO:0000313" key="6">
    <source>
        <dbReference type="EMBL" id="TID19204.1"/>
    </source>
</evidence>
<comment type="caution">
    <text evidence="4">Lacks conserved residue(s) required for the propagation of feature annotation.</text>
</comment>
<dbReference type="GO" id="GO:0017136">
    <property type="term" value="F:histone deacetylase activity, NAD-dependent"/>
    <property type="evidence" value="ECO:0007669"/>
    <property type="project" value="TreeGrafter"/>
</dbReference>
<dbReference type="Proteomes" id="UP000307173">
    <property type="component" value="Unassembled WGS sequence"/>
</dbReference>
<gene>
    <name evidence="6" type="ORF">CANINC_003774</name>
</gene>
<dbReference type="GO" id="GO:0070403">
    <property type="term" value="F:NAD+ binding"/>
    <property type="evidence" value="ECO:0007669"/>
    <property type="project" value="InterPro"/>
</dbReference>
<evidence type="ECO:0000256" key="1">
    <source>
        <dbReference type="ARBA" id="ARBA00006924"/>
    </source>
</evidence>
<evidence type="ECO:0000256" key="3">
    <source>
        <dbReference type="ARBA" id="ARBA00023027"/>
    </source>
</evidence>
<accession>A0A4T0WXU6</accession>
<dbReference type="InterPro" id="IPR050134">
    <property type="entry name" value="NAD-dep_sirtuin_deacylases"/>
</dbReference>
<evidence type="ECO:0000313" key="7">
    <source>
        <dbReference type="Proteomes" id="UP000307173"/>
    </source>
</evidence>
<feature type="binding site" evidence="4">
    <location>
        <position position="187"/>
    </location>
    <ligand>
        <name>Zn(2+)</name>
        <dbReference type="ChEBI" id="CHEBI:29105"/>
    </ligand>
</feature>
<dbReference type="EMBL" id="SELW01000599">
    <property type="protein sequence ID" value="TID19204.1"/>
    <property type="molecule type" value="Genomic_DNA"/>
</dbReference>
<feature type="binding site" evidence="4">
    <location>
        <position position="140"/>
    </location>
    <ligand>
        <name>Zn(2+)</name>
        <dbReference type="ChEBI" id="CHEBI:29105"/>
    </ligand>
</feature>
<dbReference type="SUPFAM" id="SSF52467">
    <property type="entry name" value="DHS-like NAD/FAD-binding domain"/>
    <property type="match status" value="1"/>
</dbReference>
<feature type="domain" description="Deacetylase sirtuin-type" evidence="5">
    <location>
        <begin position="1"/>
        <end position="290"/>
    </location>
</feature>
<evidence type="ECO:0000256" key="2">
    <source>
        <dbReference type="ARBA" id="ARBA00022679"/>
    </source>
</evidence>
<dbReference type="STRING" id="52247.A0A4T0WXU6"/>
<evidence type="ECO:0000259" key="5">
    <source>
        <dbReference type="PROSITE" id="PS50305"/>
    </source>
</evidence>
<dbReference type="Gene3D" id="3.40.50.1220">
    <property type="entry name" value="TPP-binding domain"/>
    <property type="match status" value="1"/>
</dbReference>
<feature type="binding site" evidence="4">
    <location>
        <position position="184"/>
    </location>
    <ligand>
        <name>Zn(2+)</name>
        <dbReference type="ChEBI" id="CHEBI:29105"/>
    </ligand>
</feature>
<keyword evidence="7" id="KW-1185">Reference proteome</keyword>
<proteinExistence type="inferred from homology"/>
<dbReference type="InterPro" id="IPR026591">
    <property type="entry name" value="Sirtuin_cat_small_dom_sf"/>
</dbReference>
<organism evidence="6 7">
    <name type="scientific">Pichia inconspicua</name>
    <dbReference type="NCBI Taxonomy" id="52247"/>
    <lineage>
        <taxon>Eukaryota</taxon>
        <taxon>Fungi</taxon>
        <taxon>Dikarya</taxon>
        <taxon>Ascomycota</taxon>
        <taxon>Saccharomycotina</taxon>
        <taxon>Pichiomycetes</taxon>
        <taxon>Pichiales</taxon>
        <taxon>Pichiaceae</taxon>
        <taxon>Pichia</taxon>
    </lineage>
</organism>
<evidence type="ECO:0000256" key="4">
    <source>
        <dbReference type="PROSITE-ProRule" id="PRU00236"/>
    </source>
</evidence>
<dbReference type="Pfam" id="PF02146">
    <property type="entry name" value="SIR2"/>
    <property type="match status" value="1"/>
</dbReference>
<dbReference type="PROSITE" id="PS50305">
    <property type="entry name" value="SIRTUIN"/>
    <property type="match status" value="1"/>
</dbReference>
<dbReference type="Gene3D" id="3.30.1600.10">
    <property type="entry name" value="SIR2/SIRT2 'Small Domain"/>
    <property type="match status" value="1"/>
</dbReference>
<dbReference type="InterPro" id="IPR029035">
    <property type="entry name" value="DHS-like_NAD/FAD-binding_dom"/>
</dbReference>
<dbReference type="AlphaFoldDB" id="A0A4T0WXU6"/>
<dbReference type="PANTHER" id="PTHR11085:SF10">
    <property type="entry name" value="NAD-DEPENDENT PROTEIN DEACYLASE SIRTUIN-5, MITOCHONDRIAL-RELATED"/>
    <property type="match status" value="1"/>
</dbReference>
<dbReference type="GO" id="GO:0046872">
    <property type="term" value="F:metal ion binding"/>
    <property type="evidence" value="ECO:0007669"/>
    <property type="project" value="UniProtKB-KW"/>
</dbReference>
<feature type="binding site" evidence="4">
    <location>
        <position position="145"/>
    </location>
    <ligand>
        <name>Zn(2+)</name>
        <dbReference type="ChEBI" id="CHEBI:29105"/>
    </ligand>
</feature>
<dbReference type="PANTHER" id="PTHR11085">
    <property type="entry name" value="NAD-DEPENDENT PROTEIN DEACYLASE SIRTUIN-5, MITOCHONDRIAL-RELATED"/>
    <property type="match status" value="1"/>
</dbReference>
<comment type="similarity">
    <text evidence="1">Belongs to the sirtuin family. Class I subfamily.</text>
</comment>
<keyword evidence="4" id="KW-0862">Zinc</keyword>
<reference evidence="6 7" key="1">
    <citation type="journal article" date="2019" name="Front. Genet.">
        <title>Whole-Genome Sequencing of the Opportunistic Yeast Pathogen Candida inconspicua Uncovers Its Hybrid Origin.</title>
        <authorList>
            <person name="Mixao V."/>
            <person name="Hansen A.P."/>
            <person name="Saus E."/>
            <person name="Boekhout T."/>
            <person name="Lass-Florl C."/>
            <person name="Gabaldon T."/>
        </authorList>
    </citation>
    <scope>NUCLEOTIDE SEQUENCE [LARGE SCALE GENOMIC DNA]</scope>
    <source>
        <strain evidence="6 7">CBS 180</strain>
    </source>
</reference>
<keyword evidence="2" id="KW-0808">Transferase</keyword>
<protein>
    <recommendedName>
        <fullName evidence="5">Deacetylase sirtuin-type domain-containing protein</fullName>
    </recommendedName>
</protein>